<dbReference type="GO" id="GO:0005929">
    <property type="term" value="C:cilium"/>
    <property type="evidence" value="ECO:0007669"/>
    <property type="project" value="TreeGrafter"/>
</dbReference>
<dbReference type="Proteomes" id="UP001186944">
    <property type="component" value="Unassembled WGS sequence"/>
</dbReference>
<evidence type="ECO:0000256" key="5">
    <source>
        <dbReference type="ARBA" id="ARBA00022490"/>
    </source>
</evidence>
<keyword evidence="4" id="KW-0217">Developmental protein</keyword>
<dbReference type="PANTHER" id="PTHR21082">
    <property type="entry name" value="PROTEIN INTURNED"/>
    <property type="match status" value="1"/>
</dbReference>
<evidence type="ECO:0000313" key="12">
    <source>
        <dbReference type="Proteomes" id="UP001186944"/>
    </source>
</evidence>
<dbReference type="InterPro" id="IPR036034">
    <property type="entry name" value="PDZ_sf"/>
</dbReference>
<dbReference type="EMBL" id="VSWD01000006">
    <property type="protein sequence ID" value="KAK3100185.1"/>
    <property type="molecule type" value="Genomic_DNA"/>
</dbReference>
<evidence type="ECO:0000259" key="10">
    <source>
        <dbReference type="Pfam" id="PF19033"/>
    </source>
</evidence>
<feature type="region of interest" description="Disordered" evidence="7">
    <location>
        <begin position="697"/>
        <end position="728"/>
    </location>
</feature>
<evidence type="ECO:0000256" key="7">
    <source>
        <dbReference type="SAM" id="MobiDB-lite"/>
    </source>
</evidence>
<evidence type="ECO:0000256" key="3">
    <source>
        <dbReference type="ARBA" id="ARBA00015639"/>
    </source>
</evidence>
<comment type="similarity">
    <text evidence="2">Belongs to the inturned family.</text>
</comment>
<proteinExistence type="inferred from homology"/>
<comment type="caution">
    <text evidence="11">The sequence shown here is derived from an EMBL/GenBank/DDBJ whole genome shotgun (WGS) entry which is preliminary data.</text>
</comment>
<evidence type="ECO:0000313" key="11">
    <source>
        <dbReference type="EMBL" id="KAK3100185.1"/>
    </source>
</evidence>
<dbReference type="SUPFAM" id="SSF50156">
    <property type="entry name" value="PDZ domain-like"/>
    <property type="match status" value="1"/>
</dbReference>
<keyword evidence="5" id="KW-0963">Cytoplasm</keyword>
<accession>A0AA88YET9</accession>
<dbReference type="Pfam" id="PF19033">
    <property type="entry name" value="Intu_longin_3"/>
    <property type="match status" value="1"/>
</dbReference>
<dbReference type="GO" id="GO:0007399">
    <property type="term" value="P:nervous system development"/>
    <property type="evidence" value="ECO:0007669"/>
    <property type="project" value="TreeGrafter"/>
</dbReference>
<name>A0AA88YET9_PINIB</name>
<evidence type="ECO:0000259" key="9">
    <source>
        <dbReference type="Pfam" id="PF19032"/>
    </source>
</evidence>
<dbReference type="GO" id="GO:0001736">
    <property type="term" value="P:establishment of planar polarity"/>
    <property type="evidence" value="ECO:0007669"/>
    <property type="project" value="InterPro"/>
</dbReference>
<dbReference type="Pfam" id="PF19031">
    <property type="entry name" value="Intu_longin_1"/>
    <property type="match status" value="1"/>
</dbReference>
<organism evidence="11 12">
    <name type="scientific">Pinctada imbricata</name>
    <name type="common">Atlantic pearl-oyster</name>
    <name type="synonym">Pinctada martensii</name>
    <dbReference type="NCBI Taxonomy" id="66713"/>
    <lineage>
        <taxon>Eukaryota</taxon>
        <taxon>Metazoa</taxon>
        <taxon>Spiralia</taxon>
        <taxon>Lophotrochozoa</taxon>
        <taxon>Mollusca</taxon>
        <taxon>Bivalvia</taxon>
        <taxon>Autobranchia</taxon>
        <taxon>Pteriomorphia</taxon>
        <taxon>Pterioida</taxon>
        <taxon>Pterioidea</taxon>
        <taxon>Pteriidae</taxon>
        <taxon>Pinctada</taxon>
    </lineage>
</organism>
<feature type="domain" description="CCZ1/INTU second Longin" evidence="9">
    <location>
        <begin position="516"/>
        <end position="635"/>
    </location>
</feature>
<evidence type="ECO:0000256" key="6">
    <source>
        <dbReference type="ARBA" id="ARBA00022794"/>
    </source>
</evidence>
<dbReference type="GO" id="GO:0005737">
    <property type="term" value="C:cytoplasm"/>
    <property type="evidence" value="ECO:0007669"/>
    <property type="project" value="UniProtKB-SubCell"/>
</dbReference>
<feature type="compositionally biased region" description="Low complexity" evidence="7">
    <location>
        <begin position="714"/>
        <end position="728"/>
    </location>
</feature>
<dbReference type="AlphaFoldDB" id="A0AA88YET9"/>
<keyword evidence="12" id="KW-1185">Reference proteome</keyword>
<dbReference type="GO" id="GO:0016192">
    <property type="term" value="P:vesicle-mediated transport"/>
    <property type="evidence" value="ECO:0007669"/>
    <property type="project" value="InterPro"/>
</dbReference>
<feature type="domain" description="CCZ1/INTU/HPS4 third Longin" evidence="10">
    <location>
        <begin position="760"/>
        <end position="884"/>
    </location>
</feature>
<dbReference type="InterPro" id="IPR039151">
    <property type="entry name" value="INTU"/>
</dbReference>
<evidence type="ECO:0000259" key="8">
    <source>
        <dbReference type="Pfam" id="PF19031"/>
    </source>
</evidence>
<evidence type="ECO:0000256" key="2">
    <source>
        <dbReference type="ARBA" id="ARBA00010034"/>
    </source>
</evidence>
<keyword evidence="6" id="KW-0970">Cilium biogenesis/degradation</keyword>
<comment type="subcellular location">
    <subcellularLocation>
        <location evidence="1">Cytoplasm</location>
    </subcellularLocation>
</comment>
<feature type="domain" description="CCZ1/INTU/HSP4 first Longin" evidence="8">
    <location>
        <begin position="316"/>
        <end position="422"/>
    </location>
</feature>
<protein>
    <recommendedName>
        <fullName evidence="3">Protein inturned</fullName>
    </recommendedName>
</protein>
<evidence type="ECO:0000256" key="4">
    <source>
        <dbReference type="ARBA" id="ARBA00022473"/>
    </source>
</evidence>
<dbReference type="InterPro" id="IPR043988">
    <property type="entry name" value="CCZ1/INTU_longin_2"/>
</dbReference>
<dbReference type="GO" id="GO:0060271">
    <property type="term" value="P:cilium assembly"/>
    <property type="evidence" value="ECO:0007669"/>
    <property type="project" value="InterPro"/>
</dbReference>
<dbReference type="PANTHER" id="PTHR21082:SF4">
    <property type="entry name" value="PROTEIN INTURNED"/>
    <property type="match status" value="1"/>
</dbReference>
<reference evidence="11" key="1">
    <citation type="submission" date="2019-08" db="EMBL/GenBank/DDBJ databases">
        <title>The improved chromosome-level genome for the pearl oyster Pinctada fucata martensii using PacBio sequencing and Hi-C.</title>
        <authorList>
            <person name="Zheng Z."/>
        </authorList>
    </citation>
    <scope>NUCLEOTIDE SEQUENCE</scope>
    <source>
        <strain evidence="11">ZZ-2019</strain>
        <tissue evidence="11">Adductor muscle</tissue>
    </source>
</reference>
<dbReference type="InterPro" id="IPR043989">
    <property type="entry name" value="CCZ1/INTU/HSP4_longin_3"/>
</dbReference>
<gene>
    <name evidence="11" type="ORF">FSP39_015895</name>
</gene>
<dbReference type="Pfam" id="PF19032">
    <property type="entry name" value="Intu_longin_2"/>
    <property type="match status" value="1"/>
</dbReference>
<sequence length="891" mass="100647">MKRCLYGFLCILDMQYKYGKSKSKLLVSKPKEARADLWLSIISEAESVFNGPALYLDENKEKKAQDERLFYVELSAEQSSDSNIAVGNDDTTDDTGYGTDNDEVCSRGSWERSSSCSKLDISFLHRNVGNEISSGYYSSFDECRKTVDFSRMDNIHTVKVKVKNLDIHKISQSDRGRTPGHLGRILCKELIGIIPGHFRAKGKGNVPNGQRLCVRGLVPHSHAAKYSKINLGDCLRLLNGREVTWDNIDDVFVKIASDEEVSIVIQRATNKPPKIPVLTKARSASDDQEFVHLIKTAPSSGEDSGIEKEQTTPNHAFMVVDLEKLKSEEQSRDDDLLFSHPHLSTITSIRGAFVTIYQTMTELSRTCVQCSSVLHDGKLWNVCYQREENLLLLLSFPQSIISRQSLSFLTGNLLRLIRVLYGSVADAFKNPGVQSEITSLMSLWKNSIILNSSSSNSSISSSTVVETCKPRLDNVPYLPIRSHIAECLEGFVNSWEAADFTDLYGSSFGCRKTYTILGSCVFYKSWLLCNHLPREDLYDMYLYLQHQCFLRLGTEDTYEQLVIWRPVTSTRQTYDLGEEQMFGYTEPVDAKLYWLIVGHKHCILGSLFEARGGTLKASRTLKPDSLYIEQARATLIQINSLGLHKACKQKNNVHRAVTDLNNEANSSAGFRIPLSLPITSSPKLDIGSIMQKKLLPSHSLARKDSMQSDESMDSNSSAGSAKTSGSKKQLFIEKSEEKIQGDFSTSRSIKLSSGEDNCILHFLHVDKCEGLMISPDFCVAKDEIIKNFHRCCSHIKHMFDKYRYRKKQQKVSDCDKDTQLVVERDWTFVNMREEAVLFSIPQSQESSQDNSVSYWVVGRQRSREEVYMCFRDGTPQNMVELAFRNAFGIKC</sequence>
<dbReference type="InterPro" id="IPR043987">
    <property type="entry name" value="CCZ1/INTU/HSP4_longin_1"/>
</dbReference>
<evidence type="ECO:0000256" key="1">
    <source>
        <dbReference type="ARBA" id="ARBA00004496"/>
    </source>
</evidence>